<dbReference type="InterPro" id="IPR035451">
    <property type="entry name" value="Ada-like_dom_sf"/>
</dbReference>
<keyword evidence="1" id="KW-0812">Transmembrane</keyword>
<accession>A0ABS5PRA5</accession>
<dbReference type="SUPFAM" id="SSF57884">
    <property type="entry name" value="Ada DNA repair protein, N-terminal domain (N-Ada 10)"/>
    <property type="match status" value="1"/>
</dbReference>
<dbReference type="Gene3D" id="3.40.10.10">
    <property type="entry name" value="DNA Methylphosphotriester Repair Domain"/>
    <property type="match status" value="1"/>
</dbReference>
<keyword evidence="1" id="KW-0472">Membrane</keyword>
<evidence type="ECO:0000313" key="2">
    <source>
        <dbReference type="EMBL" id="MBS7526954.1"/>
    </source>
</evidence>
<feature type="transmembrane region" description="Helical" evidence="1">
    <location>
        <begin position="21"/>
        <end position="45"/>
    </location>
</feature>
<dbReference type="EMBL" id="JAHBCL010000015">
    <property type="protein sequence ID" value="MBS7526954.1"/>
    <property type="molecule type" value="Genomic_DNA"/>
</dbReference>
<dbReference type="RefSeq" id="WP_213236817.1">
    <property type="nucleotide sequence ID" value="NZ_JAHBCL010000015.1"/>
</dbReference>
<organism evidence="2 3">
    <name type="scientific">Fusibacter paucivorans</name>
    <dbReference type="NCBI Taxonomy" id="76009"/>
    <lineage>
        <taxon>Bacteria</taxon>
        <taxon>Bacillati</taxon>
        <taxon>Bacillota</taxon>
        <taxon>Clostridia</taxon>
        <taxon>Eubacteriales</taxon>
        <taxon>Eubacteriales Family XII. Incertae Sedis</taxon>
        <taxon>Fusibacter</taxon>
    </lineage>
</organism>
<name>A0ABS5PRA5_9FIRM</name>
<gene>
    <name evidence="2" type="ORF">KHM83_09710</name>
</gene>
<evidence type="ECO:0000313" key="3">
    <source>
        <dbReference type="Proteomes" id="UP000746471"/>
    </source>
</evidence>
<proteinExistence type="predicted"/>
<evidence type="ECO:0000256" key="1">
    <source>
        <dbReference type="SAM" id="Phobius"/>
    </source>
</evidence>
<keyword evidence="3" id="KW-1185">Reference proteome</keyword>
<sequence>MNSIEMKQPDHRSSRRGSIAIESLIVMTVTMLITFTAIGFVYSIFVETRIVGEMQTISKEMSVIMSATLTSNELPVREVNRLALAGWGTARIRSKCNDLELVTAYSSATSTLDNEGVFIWTLTYDISLPLNVMRKKFSVPVSAALVGDAIKPESTVVYITRTGECYHRETCYHLRQSKIKTTLEKARADGYRACSHCRPHRSTR</sequence>
<dbReference type="Proteomes" id="UP000746471">
    <property type="component" value="Unassembled WGS sequence"/>
</dbReference>
<protein>
    <submittedName>
        <fullName evidence="2">Uncharacterized protein</fullName>
    </submittedName>
</protein>
<reference evidence="2 3" key="1">
    <citation type="submission" date="2021-05" db="EMBL/GenBank/DDBJ databases">
        <title>Fusibacter ferrireducens sp. nov., an anaerobic, sulfur- and Fe-reducing bacterium isolated from the mangrove sediment.</title>
        <authorList>
            <person name="Qiu D."/>
        </authorList>
    </citation>
    <scope>NUCLEOTIDE SEQUENCE [LARGE SCALE GENOMIC DNA]</scope>
    <source>
        <strain evidence="2 3">DSM 12116</strain>
    </source>
</reference>
<keyword evidence="1" id="KW-1133">Transmembrane helix</keyword>
<comment type="caution">
    <text evidence="2">The sequence shown here is derived from an EMBL/GenBank/DDBJ whole genome shotgun (WGS) entry which is preliminary data.</text>
</comment>